<keyword evidence="3 6" id="KW-0479">Metal-binding</keyword>
<protein>
    <submittedName>
        <fullName evidence="10">C-type cytochrome</fullName>
    </submittedName>
</protein>
<name>A0ABW1Z129_9RHOB</name>
<dbReference type="PANTHER" id="PTHR11961">
    <property type="entry name" value="CYTOCHROME C"/>
    <property type="match status" value="1"/>
</dbReference>
<feature type="compositionally biased region" description="Low complexity" evidence="7">
    <location>
        <begin position="209"/>
        <end position="225"/>
    </location>
</feature>
<feature type="domain" description="Cytochrome c" evidence="9">
    <location>
        <begin position="53"/>
        <end position="141"/>
    </location>
</feature>
<dbReference type="Pfam" id="PF00034">
    <property type="entry name" value="Cytochrom_C"/>
    <property type="match status" value="2"/>
</dbReference>
<keyword evidence="4" id="KW-0249">Electron transport</keyword>
<evidence type="ECO:0000256" key="1">
    <source>
        <dbReference type="ARBA" id="ARBA00022448"/>
    </source>
</evidence>
<evidence type="ECO:0000256" key="6">
    <source>
        <dbReference type="PROSITE-ProRule" id="PRU00433"/>
    </source>
</evidence>
<dbReference type="PROSITE" id="PS51007">
    <property type="entry name" value="CYTC"/>
    <property type="match status" value="2"/>
</dbReference>
<evidence type="ECO:0000256" key="5">
    <source>
        <dbReference type="ARBA" id="ARBA00023004"/>
    </source>
</evidence>
<evidence type="ECO:0000313" key="11">
    <source>
        <dbReference type="Proteomes" id="UP001596403"/>
    </source>
</evidence>
<dbReference type="InterPro" id="IPR036909">
    <property type="entry name" value="Cyt_c-like_dom_sf"/>
</dbReference>
<evidence type="ECO:0000259" key="9">
    <source>
        <dbReference type="PROSITE" id="PS51007"/>
    </source>
</evidence>
<reference evidence="11" key="1">
    <citation type="journal article" date="2019" name="Int. J. Syst. Evol. Microbiol.">
        <title>The Global Catalogue of Microorganisms (GCM) 10K type strain sequencing project: providing services to taxonomists for standard genome sequencing and annotation.</title>
        <authorList>
            <consortium name="The Broad Institute Genomics Platform"/>
            <consortium name="The Broad Institute Genome Sequencing Center for Infectious Disease"/>
            <person name="Wu L."/>
            <person name="Ma J."/>
        </authorList>
    </citation>
    <scope>NUCLEOTIDE SEQUENCE [LARGE SCALE GENOMIC DNA]</scope>
    <source>
        <strain evidence="11">NBRC 111368</strain>
    </source>
</reference>
<evidence type="ECO:0000256" key="2">
    <source>
        <dbReference type="ARBA" id="ARBA00022617"/>
    </source>
</evidence>
<evidence type="ECO:0000256" key="7">
    <source>
        <dbReference type="SAM" id="MobiDB-lite"/>
    </source>
</evidence>
<comment type="caution">
    <text evidence="10">The sequence shown here is derived from an EMBL/GenBank/DDBJ whole genome shotgun (WGS) entry which is preliminary data.</text>
</comment>
<dbReference type="RefSeq" id="WP_132443573.1">
    <property type="nucleotide sequence ID" value="NZ_JBHSWA010000001.1"/>
</dbReference>
<feature type="chain" id="PRO_5047343636" evidence="8">
    <location>
        <begin position="21"/>
        <end position="351"/>
    </location>
</feature>
<keyword evidence="8" id="KW-0732">Signal</keyword>
<evidence type="ECO:0000256" key="3">
    <source>
        <dbReference type="ARBA" id="ARBA00022723"/>
    </source>
</evidence>
<dbReference type="Gene3D" id="1.10.760.10">
    <property type="entry name" value="Cytochrome c-like domain"/>
    <property type="match status" value="2"/>
</dbReference>
<organism evidence="10 11">
    <name type="scientific">Sulfitobacter profundi</name>
    <dbReference type="NCBI Taxonomy" id="2679961"/>
    <lineage>
        <taxon>Bacteria</taxon>
        <taxon>Pseudomonadati</taxon>
        <taxon>Pseudomonadota</taxon>
        <taxon>Alphaproteobacteria</taxon>
        <taxon>Rhodobacterales</taxon>
        <taxon>Roseobacteraceae</taxon>
        <taxon>Sulfitobacter</taxon>
    </lineage>
</organism>
<sequence length="351" mass="37232">MSRFLKLALLASAMASPIAAEPLGLGRAATPEEIALWDIDVRPDGLGLPAGSGDVLTGDKIYTEKCSACHGVFGEGTGRWPVLAGGQGSLSDARPVKTIGSYWPYLSTVYDYVNRAMPFGNAQSLTDDEVYAITAYLLYLNDEVDEDFVLSSDNFAEARLPNEEAFKPDDRAEVEFAAFKEEPCMSDCKPSVEITMRAAVLDVTPEETAAKAAAKAEEAQAAEPTPEAPPAEAPAVEVAEAPAADPALIKAGEKVFRKCKSCHQIGAKAKNRVGPVLNGIVDGPAGAVDGFRYSKPMAAAAEAGLVWTESELSAFLASPKGYMKGTKMSFPGVRKEEDIDALIAYLRDASE</sequence>
<dbReference type="Proteomes" id="UP001596403">
    <property type="component" value="Unassembled WGS sequence"/>
</dbReference>
<dbReference type="PRINTS" id="PR00604">
    <property type="entry name" value="CYTCHRMECIAB"/>
</dbReference>
<keyword evidence="1" id="KW-0813">Transport</keyword>
<feature type="region of interest" description="Disordered" evidence="7">
    <location>
        <begin position="209"/>
        <end position="233"/>
    </location>
</feature>
<feature type="domain" description="Cytochrome c" evidence="9">
    <location>
        <begin position="247"/>
        <end position="350"/>
    </location>
</feature>
<keyword evidence="5 6" id="KW-0408">Iron</keyword>
<evidence type="ECO:0000256" key="8">
    <source>
        <dbReference type="SAM" id="SignalP"/>
    </source>
</evidence>
<evidence type="ECO:0000256" key="4">
    <source>
        <dbReference type="ARBA" id="ARBA00022982"/>
    </source>
</evidence>
<keyword evidence="2 6" id="KW-0349">Heme</keyword>
<gene>
    <name evidence="10" type="ORF">ACFQAU_17500</name>
</gene>
<dbReference type="InterPro" id="IPR002327">
    <property type="entry name" value="Cyt_c_1A/1B"/>
</dbReference>
<dbReference type="SUPFAM" id="SSF46626">
    <property type="entry name" value="Cytochrome c"/>
    <property type="match status" value="2"/>
</dbReference>
<dbReference type="InterPro" id="IPR009056">
    <property type="entry name" value="Cyt_c-like_dom"/>
</dbReference>
<accession>A0ABW1Z129</accession>
<feature type="signal peptide" evidence="8">
    <location>
        <begin position="1"/>
        <end position="20"/>
    </location>
</feature>
<evidence type="ECO:0000313" key="10">
    <source>
        <dbReference type="EMBL" id="MFC6643216.1"/>
    </source>
</evidence>
<dbReference type="EMBL" id="JBHSWA010000001">
    <property type="protein sequence ID" value="MFC6643216.1"/>
    <property type="molecule type" value="Genomic_DNA"/>
</dbReference>
<keyword evidence="11" id="KW-1185">Reference proteome</keyword>
<proteinExistence type="predicted"/>